<organism evidence="3">
    <name type="scientific">viral metagenome</name>
    <dbReference type="NCBI Taxonomy" id="1070528"/>
    <lineage>
        <taxon>unclassified sequences</taxon>
        <taxon>metagenomes</taxon>
        <taxon>organismal metagenomes</taxon>
    </lineage>
</organism>
<dbReference type="AlphaFoldDB" id="A0A6C0DCQ9"/>
<accession>A0A6C0DCQ9</accession>
<dbReference type="InterPro" id="IPR011205">
    <property type="entry name" value="UCP015417_vWA"/>
</dbReference>
<dbReference type="PANTHER" id="PTHR31373:SF27">
    <property type="entry name" value="TROVE DOMAIN-CONTAINING PROTEIN"/>
    <property type="match status" value="1"/>
</dbReference>
<evidence type="ECO:0000313" key="3">
    <source>
        <dbReference type="EMBL" id="QHT14786.1"/>
    </source>
</evidence>
<dbReference type="EMBL" id="MN739589">
    <property type="protein sequence ID" value="QHT14786.1"/>
    <property type="molecule type" value="Genomic_DNA"/>
</dbReference>
<dbReference type="Pfam" id="PF25043">
    <property type="entry name" value="DUF7788"/>
    <property type="match status" value="1"/>
</dbReference>
<name>A0A6C0DCQ9_9ZZZZ</name>
<dbReference type="InterPro" id="IPR058580">
    <property type="entry name" value="DUF2828"/>
</dbReference>
<reference evidence="3" key="1">
    <citation type="journal article" date="2020" name="Nature">
        <title>Giant virus diversity and host interactions through global metagenomics.</title>
        <authorList>
            <person name="Schulz F."/>
            <person name="Roux S."/>
            <person name="Paez-Espino D."/>
            <person name="Jungbluth S."/>
            <person name="Walsh D.A."/>
            <person name="Denef V.J."/>
            <person name="McMahon K.D."/>
            <person name="Konstantinidis K.T."/>
            <person name="Eloe-Fadrosh E.A."/>
            <person name="Kyrpides N.C."/>
            <person name="Woyke T."/>
        </authorList>
    </citation>
    <scope>NUCLEOTIDE SEQUENCE</scope>
    <source>
        <strain evidence="3">GVMAG-M-3300023174-141</strain>
    </source>
</reference>
<feature type="domain" description="DUF7788" evidence="2">
    <location>
        <begin position="320"/>
        <end position="514"/>
    </location>
</feature>
<dbReference type="InterPro" id="IPR056690">
    <property type="entry name" value="DUF7788"/>
</dbReference>
<dbReference type="Pfam" id="PF11443">
    <property type="entry name" value="DUF2828"/>
    <property type="match status" value="1"/>
</dbReference>
<feature type="domain" description="DUF2828" evidence="1">
    <location>
        <begin position="138"/>
        <end position="310"/>
    </location>
</feature>
<sequence length="541" mass="61571">MAFVQAMNRSKTGVNGADVYTEDGVGDWRVSLFTMLNRDLNPNYISQYVEKIANLNDYDWIRDLFVMAFQTRDVRGGKGERRLFYEFFNVLHQFYPRVCSKMLALIPEYGCWRDMWSLWTLIPELRAPILEIVKTQFMEDLTKAGSGQTSSISLLGKWLPREKSKTYSGIAGPIAAALYPHETTARRRMVRYRKETSFLNSVLKTVEVNMCGGTWRKIQPEAVPGRCLKIHDKAFLNEAKDGSIRSQDEDRMLCREHFEEFAEGLKNGTKKAHGANVVLPHELVLKAQDRSTSRDQHVINQAQWESIREETLKLGGLGKAIAMCDFSGSMGGLPMEISVALGILISECTHPSFKDYILTFDSNPQWHSFVGEKTLKGKLDSIRGCGQGLSTDFYKACQMILTRMIQWKVPVDEAPEDLIVITDMGFDAAFDTRYQSSSSHQSVWETQLTRIRREFKEAGEHLFGKGKGWKAPRIVIWNVRAEFKDFHAKADQEGVVQLSGWSPSMLKALQKGGVEVQTPYQGMRAILDDERYDQVRAILRA</sequence>
<proteinExistence type="predicted"/>
<evidence type="ECO:0000259" key="1">
    <source>
        <dbReference type="Pfam" id="PF11443"/>
    </source>
</evidence>
<protein>
    <submittedName>
        <fullName evidence="3">Uncharacterized protein</fullName>
    </submittedName>
</protein>
<dbReference type="PANTHER" id="PTHR31373">
    <property type="entry name" value="OS06G0652100 PROTEIN"/>
    <property type="match status" value="1"/>
</dbReference>
<evidence type="ECO:0000259" key="2">
    <source>
        <dbReference type="Pfam" id="PF25043"/>
    </source>
</evidence>